<dbReference type="Pfam" id="PF21205">
    <property type="entry name" value="Rep3_C"/>
    <property type="match status" value="1"/>
</dbReference>
<feature type="domain" description="Initiator Rep protein WH1" evidence="2">
    <location>
        <begin position="27"/>
        <end position="183"/>
    </location>
</feature>
<dbReference type="EMBL" id="CP103143">
    <property type="protein sequence ID" value="UVQ77648.1"/>
    <property type="molecule type" value="Genomic_DNA"/>
</dbReference>
<dbReference type="SUPFAM" id="SSF46785">
    <property type="entry name" value="Winged helix' DNA-binding domain"/>
    <property type="match status" value="1"/>
</dbReference>
<evidence type="ECO:0000256" key="1">
    <source>
        <dbReference type="ARBA" id="ARBA00038283"/>
    </source>
</evidence>
<dbReference type="Gene3D" id="1.10.10.10">
    <property type="entry name" value="Winged helix-like DNA-binding domain superfamily/Winged helix DNA-binding domain"/>
    <property type="match status" value="2"/>
</dbReference>
<organism evidence="3 4">
    <name type="scientific">Bacteroides faecis</name>
    <dbReference type="NCBI Taxonomy" id="674529"/>
    <lineage>
        <taxon>Bacteria</taxon>
        <taxon>Pseudomonadati</taxon>
        <taxon>Bacteroidota</taxon>
        <taxon>Bacteroidia</taxon>
        <taxon>Bacteroidales</taxon>
        <taxon>Bacteroidaceae</taxon>
        <taxon>Bacteroides</taxon>
    </lineage>
</organism>
<protein>
    <submittedName>
        <fullName evidence="3">Replication initiation protein</fullName>
    </submittedName>
</protein>
<keyword evidence="4" id="KW-1185">Reference proteome</keyword>
<evidence type="ECO:0000313" key="4">
    <source>
        <dbReference type="Proteomes" id="UP001060104"/>
    </source>
</evidence>
<evidence type="ECO:0000313" key="3">
    <source>
        <dbReference type="EMBL" id="UVQ77648.1"/>
    </source>
</evidence>
<gene>
    <name evidence="3" type="ORF">NXY30_29260</name>
</gene>
<accession>A0ABY5TID6</accession>
<comment type="similarity">
    <text evidence="1">Belongs to the initiator RepB protein family.</text>
</comment>
<evidence type="ECO:0000259" key="2">
    <source>
        <dbReference type="Pfam" id="PF01051"/>
    </source>
</evidence>
<dbReference type="Pfam" id="PF01051">
    <property type="entry name" value="Rep3_N"/>
    <property type="match status" value="1"/>
</dbReference>
<dbReference type="InterPro" id="IPR036390">
    <property type="entry name" value="WH_DNA-bd_sf"/>
</dbReference>
<sequence length="348" mass="40691">MKELIKNRRGLQRTNNIVIPDSRTWLNMSNYITTMSSDYSVLQLKIVILIIEKMQMYISKVINNTPLDLFGERESVLINIEYRELGITSNKYTIAREVAMKMITTPVSFDIINPLTGEKAWYCTGLISSVLIPKKKNSRSFSVEIKREIMDVLLNVDKGFTQFIKEIAFNASSKYTIRLYMLISSWKNKGGFSIDMGKFRKWLKLENKYNDYKDLYRRVIRPVYEELFEKSNCWFEVAEVYRDNENQPYKLNFKVIKPALSQKEKEELELKQKNITEMCMTHLCMNTKQTAELKRLVDNGNMNKIITKIVFLGEYVKKHYTEISDVGEYCYTALMKEANTSGLVGDSI</sequence>
<dbReference type="InterPro" id="IPR036388">
    <property type="entry name" value="WH-like_DNA-bd_sf"/>
</dbReference>
<reference evidence="3" key="1">
    <citation type="submission" date="2022-08" db="EMBL/GenBank/DDBJ databases">
        <title>Genome Sequencing of Bacteroides fragilis Group Isolates with Nanopore Technology.</title>
        <authorList>
            <person name="Tisza M.J."/>
            <person name="Smith D."/>
            <person name="Dekker J.P."/>
        </authorList>
    </citation>
    <scope>NUCLEOTIDE SEQUENCE</scope>
    <source>
        <strain evidence="3">BFG-527</strain>
        <plasmid evidence="3">unnamed2</plasmid>
    </source>
</reference>
<dbReference type="Proteomes" id="UP001060104">
    <property type="component" value="Plasmid unnamed2"/>
</dbReference>
<dbReference type="RefSeq" id="WP_138273544.1">
    <property type="nucleotide sequence ID" value="NZ_CP103143.1"/>
</dbReference>
<dbReference type="InterPro" id="IPR000525">
    <property type="entry name" value="Initiator_Rep_WH1"/>
</dbReference>
<geneLocation type="plasmid" evidence="3 4">
    <name>unnamed2</name>
</geneLocation>
<name>A0ABY5TID6_9BACE</name>
<keyword evidence="3" id="KW-0614">Plasmid</keyword>
<proteinExistence type="inferred from homology"/>